<dbReference type="HAMAP" id="MF_00734">
    <property type="entry name" value="LacD"/>
    <property type="match status" value="1"/>
</dbReference>
<evidence type="ECO:0000256" key="3">
    <source>
        <dbReference type="ARBA" id="ARBA00008679"/>
    </source>
</evidence>
<dbReference type="InterPro" id="IPR050552">
    <property type="entry name" value="LacD_aldolase"/>
</dbReference>
<comment type="similarity">
    <text evidence="3 6">Belongs to the aldolase LacD family.</text>
</comment>
<dbReference type="SUPFAM" id="SSF51569">
    <property type="entry name" value="Aldolase"/>
    <property type="match status" value="1"/>
</dbReference>
<dbReference type="Pfam" id="PF01791">
    <property type="entry name" value="DeoC"/>
    <property type="match status" value="1"/>
</dbReference>
<keyword evidence="4 6" id="KW-0423">Lactose metabolism</keyword>
<dbReference type="RefSeq" id="WP_078498473.1">
    <property type="nucleotide sequence ID" value="NZ_MSZX01000003.1"/>
</dbReference>
<reference evidence="7 8" key="1">
    <citation type="submission" date="2017-01" db="EMBL/GenBank/DDBJ databases">
        <title>Genome analysis of Paenibacillus selenitrireducens ES3-24.</title>
        <authorList>
            <person name="Xu D."/>
            <person name="Yao R."/>
            <person name="Zheng S."/>
        </authorList>
    </citation>
    <scope>NUCLEOTIDE SEQUENCE [LARGE SCALE GENOMIC DNA]</scope>
    <source>
        <strain evidence="7 8">ES3-24</strain>
    </source>
</reference>
<protein>
    <recommendedName>
        <fullName evidence="6">Tagatose 1,6-diphosphate aldolase</fullName>
        <ecNumber evidence="6">4.1.2.40</ecNumber>
    </recommendedName>
    <alternativeName>
        <fullName evidence="6">D-tagatose-1,6-bisphosphate aldolase</fullName>
    </alternativeName>
    <alternativeName>
        <fullName evidence="6">Tagatose-bisphosphate aldolase</fullName>
    </alternativeName>
</protein>
<name>A0A1T2XIK0_9BACL</name>
<comment type="pathway">
    <text evidence="2 6">Carbohydrate metabolism; D-tagatose 6-phosphate degradation; D-glyceraldehyde 3-phosphate and glycerone phosphate from D-tagatose 6-phosphate: step 2/2.</text>
</comment>
<dbReference type="UniPathway" id="UPA00704">
    <property type="reaction ID" value="UER00716"/>
</dbReference>
<evidence type="ECO:0000256" key="5">
    <source>
        <dbReference type="ARBA" id="ARBA00023239"/>
    </source>
</evidence>
<proteinExistence type="inferred from homology"/>
<comment type="catalytic activity">
    <reaction evidence="1 6">
        <text>D-tagatofuranose 1,6-bisphosphate = D-glyceraldehyde 3-phosphate + dihydroxyacetone phosphate</text>
        <dbReference type="Rhea" id="RHEA:22948"/>
        <dbReference type="ChEBI" id="CHEBI:57642"/>
        <dbReference type="ChEBI" id="CHEBI:58694"/>
        <dbReference type="ChEBI" id="CHEBI:59776"/>
        <dbReference type="EC" id="4.1.2.40"/>
    </reaction>
</comment>
<dbReference type="AlphaFoldDB" id="A0A1T2XIK0"/>
<evidence type="ECO:0000256" key="4">
    <source>
        <dbReference type="ARBA" id="ARBA00022736"/>
    </source>
</evidence>
<comment type="caution">
    <text evidence="7">The sequence shown here is derived from an EMBL/GenBank/DDBJ whole genome shotgun (WGS) entry which is preliminary data.</text>
</comment>
<dbReference type="GO" id="GO:1902777">
    <property type="term" value="P:6-sulfoquinovose(1-) catabolic process"/>
    <property type="evidence" value="ECO:0007669"/>
    <property type="project" value="TreeGrafter"/>
</dbReference>
<evidence type="ECO:0000313" key="8">
    <source>
        <dbReference type="Proteomes" id="UP000190188"/>
    </source>
</evidence>
<dbReference type="InterPro" id="IPR005927">
    <property type="entry name" value="Tag_1.6-dipho_adolase"/>
</dbReference>
<dbReference type="PANTHER" id="PTHR39340:SF1">
    <property type="entry name" value="SULFOFRUCTOSEPHOSPHATE ALDOLASE"/>
    <property type="match status" value="1"/>
</dbReference>
<dbReference type="PANTHER" id="PTHR39340">
    <property type="entry name" value="SULFOFRUCTOSEPHOSPHATE ALDOLASE"/>
    <property type="match status" value="1"/>
</dbReference>
<dbReference type="Gene3D" id="3.20.20.70">
    <property type="entry name" value="Aldolase class I"/>
    <property type="match status" value="1"/>
</dbReference>
<sequence length="337" mass="37095">MKIQRGKFEGLQQLSNEKGIIAALAIDQRGSMKKMIQKVKGDDYSIEQVYAFKAAVSRELTPYVSAILLDLETGTEGIKTKAADAGLLLSYEKTGYDATEPGRLPDLIADLSALRIKEHGGHAVKILVYYDPNEPAEINEQKHAFLERIGAECKAVDIPLFVEPIVYDANITDDKSLEFAKLKPAKVKDTIKEFTKERYAIDVLKLEVPVNFNYVEGFAKGEIAYTRAEAAAHFKEASDLSTVPFIYLSAGVTSELFRETIAFAIESGSQFCGVLCGRATWFDGVAAYGEGGDEGLTKWLQTQGKENIDLLNAELNNGAQPWWSIYGSSTEDLEIIG</sequence>
<dbReference type="NCBIfam" id="NF009065">
    <property type="entry name" value="PRK12399.1"/>
    <property type="match status" value="1"/>
</dbReference>
<dbReference type="EC" id="4.1.2.40" evidence="6"/>
<gene>
    <name evidence="6" type="primary">lacD</name>
    <name evidence="7" type="ORF">BVG16_10420</name>
</gene>
<dbReference type="STRING" id="1324314.BVG16_10420"/>
<evidence type="ECO:0000256" key="6">
    <source>
        <dbReference type="HAMAP-Rule" id="MF_00734"/>
    </source>
</evidence>
<keyword evidence="8" id="KW-1185">Reference proteome</keyword>
<dbReference type="OrthoDB" id="106309at2"/>
<dbReference type="GO" id="GO:0009024">
    <property type="term" value="F:tagatose-6-phosphate kinase activity"/>
    <property type="evidence" value="ECO:0007669"/>
    <property type="project" value="InterPro"/>
</dbReference>
<dbReference type="SMART" id="SM01133">
    <property type="entry name" value="DeoC"/>
    <property type="match status" value="1"/>
</dbReference>
<dbReference type="EMBL" id="MSZX01000003">
    <property type="protein sequence ID" value="OPA79473.1"/>
    <property type="molecule type" value="Genomic_DNA"/>
</dbReference>
<dbReference type="NCBIfam" id="NF009498">
    <property type="entry name" value="PRK12858.1"/>
    <property type="match status" value="1"/>
</dbReference>
<dbReference type="GO" id="GO:2001059">
    <property type="term" value="P:D-tagatose 6-phosphate catabolic process"/>
    <property type="evidence" value="ECO:0007669"/>
    <property type="project" value="UniProtKB-UniRule"/>
</dbReference>
<dbReference type="Proteomes" id="UP000190188">
    <property type="component" value="Unassembled WGS sequence"/>
</dbReference>
<evidence type="ECO:0000313" key="7">
    <source>
        <dbReference type="EMBL" id="OPA79473.1"/>
    </source>
</evidence>
<accession>A0A1T2XIK0</accession>
<dbReference type="GO" id="GO:0009025">
    <property type="term" value="F:tagatose-bisphosphate aldolase activity"/>
    <property type="evidence" value="ECO:0007669"/>
    <property type="project" value="UniProtKB-UniRule"/>
</dbReference>
<dbReference type="GO" id="GO:0019512">
    <property type="term" value="P:lactose catabolic process via tagatose-6-phosphate"/>
    <property type="evidence" value="ECO:0007669"/>
    <property type="project" value="InterPro"/>
</dbReference>
<keyword evidence="5 6" id="KW-0456">Lyase</keyword>
<evidence type="ECO:0000256" key="2">
    <source>
        <dbReference type="ARBA" id="ARBA00005191"/>
    </source>
</evidence>
<organism evidence="7 8">
    <name type="scientific">Paenibacillus selenitireducens</name>
    <dbReference type="NCBI Taxonomy" id="1324314"/>
    <lineage>
        <taxon>Bacteria</taxon>
        <taxon>Bacillati</taxon>
        <taxon>Bacillota</taxon>
        <taxon>Bacilli</taxon>
        <taxon>Bacillales</taxon>
        <taxon>Paenibacillaceae</taxon>
        <taxon>Paenibacillus</taxon>
    </lineage>
</organism>
<dbReference type="GO" id="GO:0061595">
    <property type="term" value="F:6-deoxy-6-sulfofructose-1-phosphate aldolase activity"/>
    <property type="evidence" value="ECO:0007669"/>
    <property type="project" value="TreeGrafter"/>
</dbReference>
<dbReference type="InterPro" id="IPR002915">
    <property type="entry name" value="DeoC/FbaB/LacD_aldolase"/>
</dbReference>
<dbReference type="InterPro" id="IPR013785">
    <property type="entry name" value="Aldolase_TIM"/>
</dbReference>
<evidence type="ECO:0000256" key="1">
    <source>
        <dbReference type="ARBA" id="ARBA00000567"/>
    </source>
</evidence>